<dbReference type="GO" id="GO:0008270">
    <property type="term" value="F:zinc ion binding"/>
    <property type="evidence" value="ECO:0007669"/>
    <property type="project" value="InterPro"/>
</dbReference>
<proteinExistence type="predicted"/>
<dbReference type="PROSITE" id="PS00463">
    <property type="entry name" value="ZN2_CY6_FUNGAL_1"/>
    <property type="match status" value="1"/>
</dbReference>
<dbReference type="PANTHER" id="PTHR46910">
    <property type="entry name" value="TRANSCRIPTION FACTOR PDR1"/>
    <property type="match status" value="1"/>
</dbReference>
<dbReference type="Pfam" id="PF04082">
    <property type="entry name" value="Fungal_trans"/>
    <property type="match status" value="1"/>
</dbReference>
<dbReference type="InterPro" id="IPR036864">
    <property type="entry name" value="Zn2-C6_fun-type_DNA-bd_sf"/>
</dbReference>
<protein>
    <recommendedName>
        <fullName evidence="4">Zn(2)-C6 fungal-type domain-containing protein</fullName>
    </recommendedName>
</protein>
<accession>A0A132BCJ6</accession>
<keyword evidence="1" id="KW-0479">Metal-binding</keyword>
<dbReference type="GeneID" id="28823250"/>
<dbReference type="CDD" id="cd00067">
    <property type="entry name" value="GAL4"/>
    <property type="match status" value="1"/>
</dbReference>
<keyword evidence="3" id="KW-0732">Signal</keyword>
<dbReference type="Pfam" id="PF00172">
    <property type="entry name" value="Zn_clus"/>
    <property type="match status" value="1"/>
</dbReference>
<dbReference type="EMBL" id="KQ947430">
    <property type="protein sequence ID" value="KUJ10150.1"/>
    <property type="molecule type" value="Genomic_DNA"/>
</dbReference>
<evidence type="ECO:0000313" key="5">
    <source>
        <dbReference type="EMBL" id="KUJ10150.1"/>
    </source>
</evidence>
<evidence type="ECO:0000256" key="2">
    <source>
        <dbReference type="ARBA" id="ARBA00023242"/>
    </source>
</evidence>
<evidence type="ECO:0000256" key="3">
    <source>
        <dbReference type="SAM" id="SignalP"/>
    </source>
</evidence>
<keyword evidence="6" id="KW-1185">Reference proteome</keyword>
<feature type="chain" id="PRO_5007288105" description="Zn(2)-C6 fungal-type domain-containing protein" evidence="3">
    <location>
        <begin position="22"/>
        <end position="642"/>
    </location>
</feature>
<gene>
    <name evidence="5" type="ORF">LY89DRAFT_675629</name>
</gene>
<evidence type="ECO:0000256" key="1">
    <source>
        <dbReference type="ARBA" id="ARBA00022723"/>
    </source>
</evidence>
<dbReference type="InParanoid" id="A0A132BCJ6"/>
<dbReference type="SUPFAM" id="SSF57701">
    <property type="entry name" value="Zn2/Cys6 DNA-binding domain"/>
    <property type="match status" value="1"/>
</dbReference>
<sequence>MSLNSFLVFFRLFAELNVVETRNIPPKPHHVAKTRKGVRGGASFGTIYYQSEYLQLTNWAGVNEEKACDMCRTKKIKCQPTENSCQQCIKYSTLCHFTPISLKRAPRRAPGQKRVEELEGRLKKMEEKLKQKSSFLSAKTVGSEVPRQTALISARPMDKASSSWSAAHLPPSFQDSVYDLINGVQRAGVGATSPSFLLMNCKPEGWILPDNCCSLTRVDDVFSRRVIRPLPPKPEALALIQRSFQGFSSAFPIFNQTSFLARFESTESPYEDPGWWACLNVVLALAHRSRSMISLNSRQEDILAWGYFQNALAVATELTMLNNTLTAVQALLGMAVIVQGSPSPTSYASLSAAAMKLAQTIDLHRSQEGSGLPREVIEERKRVFWIAYYQDRDVCIRTRKPPILDDEDMDVELPSPSIPDLEYLNHMIGLAKIQGQVYKHLLSVAASRRPYPQRVIAIQNLEAQLEAWRDNIAVDFQHDYFYVAQHSSLPEPLVRNLILRLVYFNTLNAIHSSTPALSEVDGVQASKDLEHHGALPPPITFVAEARKAIKLLHVTPQGEYACIWIVLHIFVSATKTLLNHLIADPGDALAKSDLQLIDPLLKLLGMLAKGERSVEVTEMYEECNALFDRATKEVEDFTKRKW</sequence>
<dbReference type="KEGG" id="psco:LY89DRAFT_675629"/>
<dbReference type="CDD" id="cd12148">
    <property type="entry name" value="fungal_TF_MHR"/>
    <property type="match status" value="1"/>
</dbReference>
<dbReference type="OrthoDB" id="2123952at2759"/>
<evidence type="ECO:0000259" key="4">
    <source>
        <dbReference type="PROSITE" id="PS50048"/>
    </source>
</evidence>
<dbReference type="SMART" id="SM00906">
    <property type="entry name" value="Fungal_trans"/>
    <property type="match status" value="1"/>
</dbReference>
<name>A0A132BCJ6_MOLSC</name>
<dbReference type="RefSeq" id="XP_018064505.1">
    <property type="nucleotide sequence ID" value="XM_018213524.1"/>
</dbReference>
<dbReference type="InterPro" id="IPR001138">
    <property type="entry name" value="Zn2Cys6_DnaBD"/>
</dbReference>
<feature type="signal peptide" evidence="3">
    <location>
        <begin position="1"/>
        <end position="21"/>
    </location>
</feature>
<dbReference type="Proteomes" id="UP000070700">
    <property type="component" value="Unassembled WGS sequence"/>
</dbReference>
<feature type="domain" description="Zn(2)-C6 fungal-type" evidence="4">
    <location>
        <begin position="67"/>
        <end position="97"/>
    </location>
</feature>
<dbReference type="AlphaFoldDB" id="A0A132BCJ6"/>
<dbReference type="Gene3D" id="4.10.240.10">
    <property type="entry name" value="Zn(2)-C6 fungal-type DNA-binding domain"/>
    <property type="match status" value="1"/>
</dbReference>
<dbReference type="InterPro" id="IPR007219">
    <property type="entry name" value="XnlR_reg_dom"/>
</dbReference>
<organism evidence="5 6">
    <name type="scientific">Mollisia scopiformis</name>
    <name type="common">Conifer needle endophyte fungus</name>
    <name type="synonym">Phialocephala scopiformis</name>
    <dbReference type="NCBI Taxonomy" id="149040"/>
    <lineage>
        <taxon>Eukaryota</taxon>
        <taxon>Fungi</taxon>
        <taxon>Dikarya</taxon>
        <taxon>Ascomycota</taxon>
        <taxon>Pezizomycotina</taxon>
        <taxon>Leotiomycetes</taxon>
        <taxon>Helotiales</taxon>
        <taxon>Mollisiaceae</taxon>
        <taxon>Mollisia</taxon>
    </lineage>
</organism>
<evidence type="ECO:0000313" key="6">
    <source>
        <dbReference type="Proteomes" id="UP000070700"/>
    </source>
</evidence>
<dbReference type="GO" id="GO:0006351">
    <property type="term" value="P:DNA-templated transcription"/>
    <property type="evidence" value="ECO:0007669"/>
    <property type="project" value="InterPro"/>
</dbReference>
<reference evidence="5 6" key="1">
    <citation type="submission" date="2015-10" db="EMBL/GenBank/DDBJ databases">
        <title>Full genome of DAOMC 229536 Phialocephala scopiformis, a fungal endophyte of spruce producing the potent anti-insectan compound rugulosin.</title>
        <authorList>
            <consortium name="DOE Joint Genome Institute"/>
            <person name="Walker A.K."/>
            <person name="Frasz S.L."/>
            <person name="Seifert K.A."/>
            <person name="Miller J.D."/>
            <person name="Mondo S.J."/>
            <person name="Labutti K."/>
            <person name="Lipzen A."/>
            <person name="Dockter R."/>
            <person name="Kennedy M."/>
            <person name="Grigoriev I.V."/>
            <person name="Spatafora J.W."/>
        </authorList>
    </citation>
    <scope>NUCLEOTIDE SEQUENCE [LARGE SCALE GENOMIC DNA]</scope>
    <source>
        <strain evidence="5 6">CBS 120377</strain>
    </source>
</reference>
<dbReference type="PROSITE" id="PS50048">
    <property type="entry name" value="ZN2_CY6_FUNGAL_2"/>
    <property type="match status" value="1"/>
</dbReference>
<dbReference type="GO" id="GO:0003677">
    <property type="term" value="F:DNA binding"/>
    <property type="evidence" value="ECO:0007669"/>
    <property type="project" value="InterPro"/>
</dbReference>
<dbReference type="GO" id="GO:0000981">
    <property type="term" value="F:DNA-binding transcription factor activity, RNA polymerase II-specific"/>
    <property type="evidence" value="ECO:0007669"/>
    <property type="project" value="InterPro"/>
</dbReference>
<keyword evidence="2" id="KW-0539">Nucleus</keyword>
<dbReference type="SMART" id="SM00066">
    <property type="entry name" value="GAL4"/>
    <property type="match status" value="1"/>
</dbReference>
<dbReference type="InterPro" id="IPR050987">
    <property type="entry name" value="AtrR-like"/>
</dbReference>
<dbReference type="PANTHER" id="PTHR46910:SF25">
    <property type="entry name" value="ABC-TRANSPORTER-REGULATING TRANSCRIPTION FACTOR"/>
    <property type="match status" value="1"/>
</dbReference>